<dbReference type="RefSeq" id="WP_165793287.1">
    <property type="nucleotide sequence ID" value="NZ_PVTP01000001.1"/>
</dbReference>
<comment type="catalytic activity">
    <reaction evidence="4 5">
        <text>L-glutaminyl-[peptide chain release factor] + S-adenosyl-L-methionine = N(5)-methyl-L-glutaminyl-[peptide chain release factor] + S-adenosyl-L-homocysteine + H(+)</text>
        <dbReference type="Rhea" id="RHEA:42896"/>
        <dbReference type="Rhea" id="RHEA-COMP:10271"/>
        <dbReference type="Rhea" id="RHEA-COMP:10272"/>
        <dbReference type="ChEBI" id="CHEBI:15378"/>
        <dbReference type="ChEBI" id="CHEBI:30011"/>
        <dbReference type="ChEBI" id="CHEBI:57856"/>
        <dbReference type="ChEBI" id="CHEBI:59789"/>
        <dbReference type="ChEBI" id="CHEBI:61891"/>
        <dbReference type="EC" id="2.1.1.297"/>
    </reaction>
</comment>
<dbReference type="InterPro" id="IPR029063">
    <property type="entry name" value="SAM-dependent_MTases_sf"/>
</dbReference>
<dbReference type="NCBIfam" id="TIGR03534">
    <property type="entry name" value="RF_mod_PrmC"/>
    <property type="match status" value="1"/>
</dbReference>
<keyword evidence="2 5" id="KW-0808">Transferase</keyword>
<dbReference type="InterPro" id="IPR019874">
    <property type="entry name" value="RF_methyltr_PrmC"/>
</dbReference>
<comment type="caution">
    <text evidence="8">The sequence shown here is derived from an EMBL/GenBank/DDBJ whole genome shotgun (WGS) entry which is preliminary data.</text>
</comment>
<dbReference type="CDD" id="cd02440">
    <property type="entry name" value="AdoMet_MTases"/>
    <property type="match status" value="1"/>
</dbReference>
<dbReference type="HAMAP" id="MF_02126">
    <property type="entry name" value="RF_methyltr_PrmC"/>
    <property type="match status" value="1"/>
</dbReference>
<dbReference type="Gene3D" id="3.40.50.150">
    <property type="entry name" value="Vaccinia Virus protein VP39"/>
    <property type="match status" value="1"/>
</dbReference>
<accession>A0A2T0W4R1</accession>
<feature type="domain" description="Release factor glutamine methyltransferase N-terminal" evidence="7">
    <location>
        <begin position="5"/>
        <end position="71"/>
    </location>
</feature>
<dbReference type="PROSITE" id="PS00092">
    <property type="entry name" value="N6_MTASE"/>
    <property type="match status" value="1"/>
</dbReference>
<evidence type="ECO:0000256" key="1">
    <source>
        <dbReference type="ARBA" id="ARBA00022603"/>
    </source>
</evidence>
<feature type="binding site" evidence="5">
    <location>
        <position position="164"/>
    </location>
    <ligand>
        <name>S-adenosyl-L-methionine</name>
        <dbReference type="ChEBI" id="CHEBI:59789"/>
    </ligand>
</feature>
<dbReference type="NCBIfam" id="TIGR00536">
    <property type="entry name" value="hemK_fam"/>
    <property type="match status" value="1"/>
</dbReference>
<comment type="similarity">
    <text evidence="5">Belongs to the protein N5-glutamine methyltransferase family. PrmC subfamily.</text>
</comment>
<feature type="domain" description="Methyltransferase small" evidence="6">
    <location>
        <begin position="95"/>
        <end position="183"/>
    </location>
</feature>
<feature type="binding site" evidence="5">
    <location>
        <position position="178"/>
    </location>
    <ligand>
        <name>S-adenosyl-L-methionine</name>
        <dbReference type="ChEBI" id="CHEBI:59789"/>
    </ligand>
</feature>
<sequence>MTPEQLTAEATTMLSEVGIPNPRREARLLWQAAFPDHYIDHNDLSDGTLAEKYFDLVRRRVAREPLSHLVGYRDFYAHRFLVSADVLDPRPDTETLIVTALEDQFSNVLDLGTGSGCILLSLVAARTGAKGIGADVSVEALSVAQKNCANLELESRASFIQSDWFAEITGQFDLIVSNPPYIALDEMDDLQPEVRLHEPRLALTDEADGLTAYRIICRDSPAHLTPGGRLIVEIGPTQAAAVSKLMSDAGLVNIRVVPDFNGRDRVVASEMPK</sequence>
<dbReference type="SUPFAM" id="SSF53335">
    <property type="entry name" value="S-adenosyl-L-methionine-dependent methyltransferases"/>
    <property type="match status" value="1"/>
</dbReference>
<dbReference type="Proteomes" id="UP000238007">
    <property type="component" value="Unassembled WGS sequence"/>
</dbReference>
<dbReference type="GO" id="GO:0032259">
    <property type="term" value="P:methylation"/>
    <property type="evidence" value="ECO:0007669"/>
    <property type="project" value="UniProtKB-KW"/>
</dbReference>
<reference evidence="8 9" key="1">
    <citation type="submission" date="2018-03" db="EMBL/GenBank/DDBJ databases">
        <title>Genomic Encyclopedia of Archaeal and Bacterial Type Strains, Phase II (KMG-II): from individual species to whole genera.</title>
        <authorList>
            <person name="Goeker M."/>
        </authorList>
    </citation>
    <scope>NUCLEOTIDE SEQUENCE [LARGE SCALE GENOMIC DNA]</scope>
    <source>
        <strain evidence="8 9">DSM 101533</strain>
    </source>
</reference>
<feature type="binding site" evidence="5">
    <location>
        <begin position="112"/>
        <end position="116"/>
    </location>
    <ligand>
        <name>S-adenosyl-L-methionine</name>
        <dbReference type="ChEBI" id="CHEBI:59789"/>
    </ligand>
</feature>
<dbReference type="InterPro" id="IPR004556">
    <property type="entry name" value="HemK-like"/>
</dbReference>
<organism evidence="8 9">
    <name type="scientific">Yoonia maritima</name>
    <dbReference type="NCBI Taxonomy" id="1435347"/>
    <lineage>
        <taxon>Bacteria</taxon>
        <taxon>Pseudomonadati</taxon>
        <taxon>Pseudomonadota</taxon>
        <taxon>Alphaproteobacteria</taxon>
        <taxon>Rhodobacterales</taxon>
        <taxon>Paracoccaceae</taxon>
        <taxon>Yoonia</taxon>
    </lineage>
</organism>
<dbReference type="EC" id="2.1.1.297" evidence="5"/>
<evidence type="ECO:0000313" key="8">
    <source>
        <dbReference type="EMBL" id="PRY80456.1"/>
    </source>
</evidence>
<dbReference type="InterPro" id="IPR050320">
    <property type="entry name" value="N5-glutamine_MTase"/>
</dbReference>
<keyword evidence="1 5" id="KW-0489">Methyltransferase</keyword>
<evidence type="ECO:0000256" key="3">
    <source>
        <dbReference type="ARBA" id="ARBA00022691"/>
    </source>
</evidence>
<dbReference type="EMBL" id="PVTP01000001">
    <property type="protein sequence ID" value="PRY80456.1"/>
    <property type="molecule type" value="Genomic_DNA"/>
</dbReference>
<proteinExistence type="inferred from homology"/>
<gene>
    <name evidence="5" type="primary">prmC</name>
    <name evidence="8" type="ORF">CLV80_101310</name>
</gene>
<feature type="binding site" evidence="5">
    <location>
        <begin position="178"/>
        <end position="181"/>
    </location>
    <ligand>
        <name>substrate</name>
    </ligand>
</feature>
<dbReference type="Pfam" id="PF17827">
    <property type="entry name" value="PrmC_N"/>
    <property type="match status" value="1"/>
</dbReference>
<dbReference type="InterPro" id="IPR040758">
    <property type="entry name" value="PrmC_N"/>
</dbReference>
<dbReference type="Pfam" id="PF05175">
    <property type="entry name" value="MTS"/>
    <property type="match status" value="1"/>
</dbReference>
<evidence type="ECO:0000259" key="6">
    <source>
        <dbReference type="Pfam" id="PF05175"/>
    </source>
</evidence>
<dbReference type="PANTHER" id="PTHR18895:SF74">
    <property type="entry name" value="MTRF1L RELEASE FACTOR GLUTAMINE METHYLTRANSFERASE"/>
    <property type="match status" value="1"/>
</dbReference>
<evidence type="ECO:0000256" key="2">
    <source>
        <dbReference type="ARBA" id="ARBA00022679"/>
    </source>
</evidence>
<name>A0A2T0W4R1_9RHOB</name>
<evidence type="ECO:0000313" key="9">
    <source>
        <dbReference type="Proteomes" id="UP000238007"/>
    </source>
</evidence>
<protein>
    <recommendedName>
        <fullName evidence="5">Release factor glutamine methyltransferase</fullName>
        <shortName evidence="5">RF MTase</shortName>
        <ecNumber evidence="5">2.1.1.297</ecNumber>
    </recommendedName>
    <alternativeName>
        <fullName evidence="5">N5-glutamine methyltransferase PrmC</fullName>
    </alternativeName>
    <alternativeName>
        <fullName evidence="5">Protein-(glutamine-N5) MTase PrmC</fullName>
    </alternativeName>
    <alternativeName>
        <fullName evidence="5">Protein-glutamine N-methyltransferase PrmC</fullName>
    </alternativeName>
</protein>
<dbReference type="AlphaFoldDB" id="A0A2T0W4R1"/>
<feature type="binding site" evidence="5">
    <location>
        <position position="135"/>
    </location>
    <ligand>
        <name>S-adenosyl-L-methionine</name>
        <dbReference type="ChEBI" id="CHEBI:59789"/>
    </ligand>
</feature>
<dbReference type="PANTHER" id="PTHR18895">
    <property type="entry name" value="HEMK METHYLTRANSFERASE"/>
    <property type="match status" value="1"/>
</dbReference>
<dbReference type="InterPro" id="IPR007848">
    <property type="entry name" value="Small_mtfrase_dom"/>
</dbReference>
<evidence type="ECO:0000259" key="7">
    <source>
        <dbReference type="Pfam" id="PF17827"/>
    </source>
</evidence>
<dbReference type="GO" id="GO:0003676">
    <property type="term" value="F:nucleic acid binding"/>
    <property type="evidence" value="ECO:0007669"/>
    <property type="project" value="InterPro"/>
</dbReference>
<keyword evidence="3 5" id="KW-0949">S-adenosyl-L-methionine</keyword>
<comment type="function">
    <text evidence="5">Methylates the class 1 translation termination release factors RF1/PrfA and RF2/PrfB on the glutamine residue of the universally conserved GGQ motif.</text>
</comment>
<evidence type="ECO:0000256" key="4">
    <source>
        <dbReference type="ARBA" id="ARBA00048391"/>
    </source>
</evidence>
<dbReference type="Gene3D" id="1.10.8.10">
    <property type="entry name" value="DNA helicase RuvA subunit, C-terminal domain"/>
    <property type="match status" value="1"/>
</dbReference>
<evidence type="ECO:0000256" key="5">
    <source>
        <dbReference type="HAMAP-Rule" id="MF_02126"/>
    </source>
</evidence>
<dbReference type="GO" id="GO:0102559">
    <property type="term" value="F:peptide chain release factor N(5)-glutamine methyltransferase activity"/>
    <property type="evidence" value="ECO:0007669"/>
    <property type="project" value="UniProtKB-EC"/>
</dbReference>
<keyword evidence="9" id="KW-1185">Reference proteome</keyword>
<dbReference type="InterPro" id="IPR002052">
    <property type="entry name" value="DNA_methylase_N6_adenine_CS"/>
</dbReference>